<sequence>MLWVLWWLLTALLALVAGLFALYGPGVDTHNPRLKHPMRDVEKKFLQDHVAGGKEEIGFLQCPRPRNRKIKIFYRFWHPKHLEDDAQASNARGVVVVLHGLNSHSARNNTFMVELLQSGFVIAGIDHEGFGRSDGRHGYFESIHHLTDDAIELIKLTREKYKGRKVFLHGGSLGGLLVLLVLTRIQKGLVDGAVILCPAVQVHKKSRPPPAIEAIGKALRAIAPKLPLAQGNRGKNSSPEVAAIVDAMKRADPLFYNGRLRIGTGFAILDALEYIQDKLHHIDVPYLLQHGTADFVCHISGSEELHTKTSSVDKEFRQYANAAHDLSNEPARIRDAVVKDFVEWLEARAV</sequence>
<accession>A0A8K1CBJ0</accession>
<dbReference type="InterPro" id="IPR022742">
    <property type="entry name" value="Hydrolase_4"/>
</dbReference>
<evidence type="ECO:0000313" key="4">
    <source>
        <dbReference type="Proteomes" id="UP000794436"/>
    </source>
</evidence>
<feature type="domain" description="Serine aminopeptidase S33" evidence="2">
    <location>
        <begin position="90"/>
        <end position="330"/>
    </location>
</feature>
<dbReference type="Proteomes" id="UP000794436">
    <property type="component" value="Unassembled WGS sequence"/>
</dbReference>
<dbReference type="Gene3D" id="3.40.50.1820">
    <property type="entry name" value="alpha/beta hydrolase"/>
    <property type="match status" value="1"/>
</dbReference>
<feature type="signal peptide" evidence="1">
    <location>
        <begin position="1"/>
        <end position="18"/>
    </location>
</feature>
<dbReference type="SUPFAM" id="SSF53474">
    <property type="entry name" value="alpha/beta-Hydrolases"/>
    <property type="match status" value="1"/>
</dbReference>
<dbReference type="InterPro" id="IPR029058">
    <property type="entry name" value="AB_hydrolase_fold"/>
</dbReference>
<keyword evidence="1" id="KW-0732">Signal</keyword>
<dbReference type="Pfam" id="PF12146">
    <property type="entry name" value="Hydrolase_4"/>
    <property type="match status" value="1"/>
</dbReference>
<gene>
    <name evidence="3" type="ORF">Poli38472_000015</name>
</gene>
<dbReference type="OrthoDB" id="2498029at2759"/>
<evidence type="ECO:0000256" key="1">
    <source>
        <dbReference type="SAM" id="SignalP"/>
    </source>
</evidence>
<organism evidence="3 4">
    <name type="scientific">Pythium oligandrum</name>
    <name type="common">Mycoparasitic fungus</name>
    <dbReference type="NCBI Taxonomy" id="41045"/>
    <lineage>
        <taxon>Eukaryota</taxon>
        <taxon>Sar</taxon>
        <taxon>Stramenopiles</taxon>
        <taxon>Oomycota</taxon>
        <taxon>Peronosporomycetes</taxon>
        <taxon>Pythiales</taxon>
        <taxon>Pythiaceae</taxon>
        <taxon>Pythium</taxon>
    </lineage>
</organism>
<keyword evidence="4" id="KW-1185">Reference proteome</keyword>
<dbReference type="PANTHER" id="PTHR11614">
    <property type="entry name" value="PHOSPHOLIPASE-RELATED"/>
    <property type="match status" value="1"/>
</dbReference>
<evidence type="ECO:0000313" key="3">
    <source>
        <dbReference type="EMBL" id="TMW59973.1"/>
    </source>
</evidence>
<evidence type="ECO:0000259" key="2">
    <source>
        <dbReference type="Pfam" id="PF12146"/>
    </source>
</evidence>
<reference evidence="3" key="1">
    <citation type="submission" date="2019-03" db="EMBL/GenBank/DDBJ databases">
        <title>Long read genome sequence of the mycoparasitic Pythium oligandrum ATCC 38472 isolated from sugarbeet rhizosphere.</title>
        <authorList>
            <person name="Gaulin E."/>
        </authorList>
    </citation>
    <scope>NUCLEOTIDE SEQUENCE</scope>
    <source>
        <strain evidence="3">ATCC 38472_TT</strain>
    </source>
</reference>
<protein>
    <recommendedName>
        <fullName evidence="2">Serine aminopeptidase S33 domain-containing protein</fullName>
    </recommendedName>
</protein>
<name>A0A8K1CBJ0_PYTOL</name>
<comment type="caution">
    <text evidence="3">The sequence shown here is derived from an EMBL/GenBank/DDBJ whole genome shotgun (WGS) entry which is preliminary data.</text>
</comment>
<dbReference type="InterPro" id="IPR051044">
    <property type="entry name" value="MAG_DAG_Lipase"/>
</dbReference>
<dbReference type="AlphaFoldDB" id="A0A8K1CBJ0"/>
<proteinExistence type="predicted"/>
<feature type="chain" id="PRO_5035424007" description="Serine aminopeptidase S33 domain-containing protein" evidence="1">
    <location>
        <begin position="19"/>
        <end position="350"/>
    </location>
</feature>
<dbReference type="EMBL" id="SPLM01000108">
    <property type="protein sequence ID" value="TMW59973.1"/>
    <property type="molecule type" value="Genomic_DNA"/>
</dbReference>